<gene>
    <name evidence="7" type="ORF">Z519_01310</name>
</gene>
<keyword evidence="4" id="KW-0378">Hydrolase</keyword>
<evidence type="ECO:0000256" key="4">
    <source>
        <dbReference type="ARBA" id="ARBA00022801"/>
    </source>
</evidence>
<comment type="similarity">
    <text evidence="2">Belongs to the glycosyl hydrolase 16 family.</text>
</comment>
<dbReference type="VEuPathDB" id="FungiDB:Z519_01310"/>
<dbReference type="InterPro" id="IPR013320">
    <property type="entry name" value="ConA-like_dom_sf"/>
</dbReference>
<dbReference type="PANTHER" id="PTHR10963">
    <property type="entry name" value="GLYCOSYL HYDROLASE-RELATED"/>
    <property type="match status" value="1"/>
</dbReference>
<dbReference type="GeneID" id="27694238"/>
<dbReference type="RefSeq" id="XP_016624395.1">
    <property type="nucleotide sequence ID" value="XM_016759067.1"/>
</dbReference>
<keyword evidence="5" id="KW-0326">Glycosidase</keyword>
<dbReference type="HOGENOM" id="CLU_027001_0_0_1"/>
<accession>A0A0D2F6A1</accession>
<protein>
    <recommendedName>
        <fullName evidence="3">endo-1,3(4)-beta-glucanase</fullName>
        <ecNumber evidence="3">3.2.1.6</ecNumber>
    </recommendedName>
</protein>
<dbReference type="FunFam" id="2.60.120.200:FF:000114">
    <property type="entry name" value="Probable endo-1,3(4)-beta-glucanase NFIA_089530"/>
    <property type="match status" value="1"/>
</dbReference>
<keyword evidence="8" id="KW-1185">Reference proteome</keyword>
<dbReference type="GO" id="GO:0009251">
    <property type="term" value="P:glucan catabolic process"/>
    <property type="evidence" value="ECO:0007669"/>
    <property type="project" value="TreeGrafter"/>
</dbReference>
<evidence type="ECO:0000313" key="7">
    <source>
        <dbReference type="EMBL" id="KIW97726.1"/>
    </source>
</evidence>
<dbReference type="PANTHER" id="PTHR10963:SF24">
    <property type="entry name" value="GLYCOSIDASE C21B10.07-RELATED"/>
    <property type="match status" value="1"/>
</dbReference>
<dbReference type="AlphaFoldDB" id="A0A0D2F6A1"/>
<comment type="catalytic activity">
    <reaction evidence="1">
        <text>Endohydrolysis of (1-&gt;3)- or (1-&gt;4)-linkages in beta-D-glucans when the glucose residue whose reducing group is involved in the linkage to be hydrolyzed is itself substituted at C-3.</text>
        <dbReference type="EC" id="3.2.1.6"/>
    </reaction>
</comment>
<dbReference type="CDD" id="cd02181">
    <property type="entry name" value="GH16_fungal_Lam16A_glucanase"/>
    <property type="match status" value="1"/>
</dbReference>
<evidence type="ECO:0000256" key="1">
    <source>
        <dbReference type="ARBA" id="ARBA00000124"/>
    </source>
</evidence>
<evidence type="ECO:0000256" key="2">
    <source>
        <dbReference type="ARBA" id="ARBA00006865"/>
    </source>
</evidence>
<reference evidence="7" key="1">
    <citation type="submission" date="2015-01" db="EMBL/GenBank/DDBJ databases">
        <title>The Genome Sequence of Cladophialophora bantiana CBS 173.52.</title>
        <authorList>
            <consortium name="The Broad Institute Genomics Platform"/>
            <person name="Cuomo C."/>
            <person name="de Hoog S."/>
            <person name="Gorbushina A."/>
            <person name="Stielow B."/>
            <person name="Teixiera M."/>
            <person name="Abouelleil A."/>
            <person name="Chapman S.B."/>
            <person name="Priest M."/>
            <person name="Young S.K."/>
            <person name="Wortman J."/>
            <person name="Nusbaum C."/>
            <person name="Birren B."/>
        </authorList>
    </citation>
    <scope>NUCLEOTIDE SEQUENCE [LARGE SCALE GENOMIC DNA]</scope>
    <source>
        <strain evidence="7">CBS 173.52</strain>
    </source>
</reference>
<dbReference type="InterPro" id="IPR000757">
    <property type="entry name" value="Beta-glucanase-like"/>
</dbReference>
<evidence type="ECO:0000256" key="3">
    <source>
        <dbReference type="ARBA" id="ARBA00012599"/>
    </source>
</evidence>
<dbReference type="Proteomes" id="UP000053789">
    <property type="component" value="Unassembled WGS sequence"/>
</dbReference>
<evidence type="ECO:0000256" key="5">
    <source>
        <dbReference type="ARBA" id="ARBA00023295"/>
    </source>
</evidence>
<dbReference type="PROSITE" id="PS51762">
    <property type="entry name" value="GH16_2"/>
    <property type="match status" value="1"/>
</dbReference>
<dbReference type="Gene3D" id="2.60.120.200">
    <property type="match status" value="1"/>
</dbReference>
<evidence type="ECO:0000313" key="8">
    <source>
        <dbReference type="Proteomes" id="UP000053789"/>
    </source>
</evidence>
<proteinExistence type="inferred from homology"/>
<sequence length="634" mass="69602">MAVHSFSICNGACHTVLTCFVYFHYAFALTSSVYQLDSEYSGANFFQGWDFYTGGDPTGGFVTYYSQGSAQLTGMINASDSFPIYIGSDYNTVIGSTQAAGRPSVRISTQRSWTHGLFIGDFNHAPGGVCGSWPAFWTLGPNWPYNGEIDIMEGANLVTYNAATLHTNPNCTIAGDSRTMTGQLNNNNCAYYPGYNVGCGIRDTRSISYGAGFNAIGGGVYAMQWTSDYISVWFFPKGSIPSDIVNKAPNPSSWGLPMANMQGSCVIDQHFQAHKIILNNAFCGEYAGATTVWNSTTNSCATYTGYSTCNAYVAAQPAVFQQSYWSINSIRVYQLVDPSANASSTSTAYVASNQPTQSSTSTIPSPTPVPTTSLCPTYNFTVVQSGNFKYEIECGVNIGGSDIGRPYPSYQVTSFEDCVAGCSYWNTYNSSNICGGVTYQVSNKACYWKRNVGSTPADPNFNSARLMYYAYPLVTDDPRQQTSSSSSSTSYVATSVTPQDTNVELYGRCSPGWEHDRRYFIHHVDCFDDNSDNDGQQLPHYVDVDGKPDFVNHFFKLGAAYGAHKQYNASFIARFIDFKPVDGASHEFAPFFFLFRSSNIRKNYYGAINKWTDFPFELSVVKLVIPASKTNYGR</sequence>
<dbReference type="EMBL" id="KN846981">
    <property type="protein sequence ID" value="KIW97726.1"/>
    <property type="molecule type" value="Genomic_DNA"/>
</dbReference>
<dbReference type="InterPro" id="IPR050546">
    <property type="entry name" value="Glycosyl_Hydrlase_16"/>
</dbReference>
<dbReference type="OrthoDB" id="192832at2759"/>
<dbReference type="SUPFAM" id="SSF49899">
    <property type="entry name" value="Concanavalin A-like lectins/glucanases"/>
    <property type="match status" value="1"/>
</dbReference>
<feature type="domain" description="GH16" evidence="6">
    <location>
        <begin position="38"/>
        <end position="295"/>
    </location>
</feature>
<dbReference type="EC" id="3.2.1.6" evidence="3"/>
<name>A0A0D2F6A1_CLAB1</name>
<evidence type="ECO:0000259" key="6">
    <source>
        <dbReference type="PROSITE" id="PS51762"/>
    </source>
</evidence>
<organism evidence="7 8">
    <name type="scientific">Cladophialophora bantiana (strain ATCC 10958 / CBS 173.52 / CDC B-1940 / NIH 8579)</name>
    <name type="common">Xylohypha bantiana</name>
    <dbReference type="NCBI Taxonomy" id="1442370"/>
    <lineage>
        <taxon>Eukaryota</taxon>
        <taxon>Fungi</taxon>
        <taxon>Dikarya</taxon>
        <taxon>Ascomycota</taxon>
        <taxon>Pezizomycotina</taxon>
        <taxon>Eurotiomycetes</taxon>
        <taxon>Chaetothyriomycetidae</taxon>
        <taxon>Chaetothyriales</taxon>
        <taxon>Herpotrichiellaceae</taxon>
        <taxon>Cladophialophora</taxon>
    </lineage>
</organism>
<dbReference type="GO" id="GO:0052861">
    <property type="term" value="F:endo-1,3(4)-beta-glucanase activity"/>
    <property type="evidence" value="ECO:0007669"/>
    <property type="project" value="UniProtKB-EC"/>
</dbReference>
<dbReference type="Pfam" id="PF26113">
    <property type="entry name" value="GH16_XgeA"/>
    <property type="match status" value="1"/>
</dbReference>